<dbReference type="RefSeq" id="WP_171580117.1">
    <property type="nucleotide sequence ID" value="NZ_JAAVLX010000004.1"/>
</dbReference>
<reference evidence="2 3" key="1">
    <citation type="submission" date="2020-03" db="EMBL/GenBank/DDBJ databases">
        <title>Bradyrhizobium diversity isolated from nodules of Indigofera sp.</title>
        <authorList>
            <person name="Klepa M."/>
            <person name="Helene L."/>
            <person name="Hungria M."/>
        </authorList>
    </citation>
    <scope>NUCLEOTIDE SEQUENCE [LARGE SCALE GENOMIC DNA]</scope>
    <source>
        <strain evidence="2 3">WSM 1791</strain>
    </source>
</reference>
<sequence>MLKQLRAKVRPDIRQAIDGFAVFFAMTLFFCLLNSAYDGIVNRNRQFDPQRWWYPIYQLIHPQAN</sequence>
<gene>
    <name evidence="2" type="ORF">HCN58_14980</name>
</gene>
<name>A0A7Y4LW75_9BRAD</name>
<comment type="caution">
    <text evidence="2">The sequence shown here is derived from an EMBL/GenBank/DDBJ whole genome shotgun (WGS) entry which is preliminary data.</text>
</comment>
<keyword evidence="1" id="KW-1133">Transmembrane helix</keyword>
<organism evidence="2 3">
    <name type="scientific">Bradyrhizobium australiense</name>
    <dbReference type="NCBI Taxonomy" id="2721161"/>
    <lineage>
        <taxon>Bacteria</taxon>
        <taxon>Pseudomonadati</taxon>
        <taxon>Pseudomonadota</taxon>
        <taxon>Alphaproteobacteria</taxon>
        <taxon>Hyphomicrobiales</taxon>
        <taxon>Nitrobacteraceae</taxon>
        <taxon>Bradyrhizobium</taxon>
    </lineage>
</organism>
<proteinExistence type="predicted"/>
<evidence type="ECO:0000256" key="1">
    <source>
        <dbReference type="SAM" id="Phobius"/>
    </source>
</evidence>
<protein>
    <submittedName>
        <fullName evidence="2">Uncharacterized protein</fullName>
    </submittedName>
</protein>
<keyword evidence="1" id="KW-0472">Membrane</keyword>
<dbReference type="Proteomes" id="UP000544122">
    <property type="component" value="Unassembled WGS sequence"/>
</dbReference>
<evidence type="ECO:0000313" key="3">
    <source>
        <dbReference type="Proteomes" id="UP000544122"/>
    </source>
</evidence>
<accession>A0A7Y4LW75</accession>
<evidence type="ECO:0000313" key="2">
    <source>
        <dbReference type="EMBL" id="NOJ40891.1"/>
    </source>
</evidence>
<dbReference type="AlphaFoldDB" id="A0A7Y4LW75"/>
<keyword evidence="1" id="KW-0812">Transmembrane</keyword>
<dbReference type="EMBL" id="JAAVLX010000004">
    <property type="protein sequence ID" value="NOJ40891.1"/>
    <property type="molecule type" value="Genomic_DNA"/>
</dbReference>
<feature type="transmembrane region" description="Helical" evidence="1">
    <location>
        <begin position="20"/>
        <end position="37"/>
    </location>
</feature>
<keyword evidence="3" id="KW-1185">Reference proteome</keyword>